<accession>X6LWX1</accession>
<proteinExistence type="predicted"/>
<comment type="caution">
    <text evidence="1">The sequence shown here is derived from an EMBL/GenBank/DDBJ whole genome shotgun (WGS) entry which is preliminary data.</text>
</comment>
<evidence type="ECO:0000313" key="1">
    <source>
        <dbReference type="EMBL" id="ETO05647.1"/>
    </source>
</evidence>
<organism evidence="1 2">
    <name type="scientific">Reticulomyxa filosa</name>
    <dbReference type="NCBI Taxonomy" id="46433"/>
    <lineage>
        <taxon>Eukaryota</taxon>
        <taxon>Sar</taxon>
        <taxon>Rhizaria</taxon>
        <taxon>Retaria</taxon>
        <taxon>Foraminifera</taxon>
        <taxon>Monothalamids</taxon>
        <taxon>Reticulomyxidae</taxon>
        <taxon>Reticulomyxa</taxon>
    </lineage>
</organism>
<gene>
    <name evidence="1" type="ORF">RFI_31748</name>
</gene>
<name>X6LWX1_RETFI</name>
<sequence>KKKKFIIVVCCGKQDLESEMKNWLNTITDADSDGECIRESTVQWLNAIETAKYNRGRNSSDDWTAENMSASIVSICEKEHRFVVDELAEVICGQFFDVFAIRNVVKIIHEIIQLIRSCPSFSASSFSLLIKDPVVLSKRIHHLKRRWCRKISWQLSPTCALEFDRSQQIVRSCHYCLDSIAMTFKLL</sequence>
<dbReference type="Proteomes" id="UP000023152">
    <property type="component" value="Unassembled WGS sequence"/>
</dbReference>
<keyword evidence="2" id="KW-1185">Reference proteome</keyword>
<reference evidence="1 2" key="1">
    <citation type="journal article" date="2013" name="Curr. Biol.">
        <title>The Genome of the Foraminiferan Reticulomyxa filosa.</title>
        <authorList>
            <person name="Glockner G."/>
            <person name="Hulsmann N."/>
            <person name="Schleicher M."/>
            <person name="Noegel A.A."/>
            <person name="Eichinger L."/>
            <person name="Gallinger C."/>
            <person name="Pawlowski J."/>
            <person name="Sierra R."/>
            <person name="Euteneuer U."/>
            <person name="Pillet L."/>
            <person name="Moustafa A."/>
            <person name="Platzer M."/>
            <person name="Groth M."/>
            <person name="Szafranski K."/>
            <person name="Schliwa M."/>
        </authorList>
    </citation>
    <scope>NUCLEOTIDE SEQUENCE [LARGE SCALE GENOMIC DNA]</scope>
</reference>
<evidence type="ECO:0000313" key="2">
    <source>
        <dbReference type="Proteomes" id="UP000023152"/>
    </source>
</evidence>
<feature type="non-terminal residue" evidence="1">
    <location>
        <position position="1"/>
    </location>
</feature>
<dbReference type="AlphaFoldDB" id="X6LWX1"/>
<dbReference type="EMBL" id="ASPP01027891">
    <property type="protein sequence ID" value="ETO05647.1"/>
    <property type="molecule type" value="Genomic_DNA"/>
</dbReference>
<protein>
    <submittedName>
        <fullName evidence="1">Uncharacterized protein</fullName>
    </submittedName>
</protein>